<feature type="domain" description="PaRep2b" evidence="1">
    <location>
        <begin position="1"/>
        <end position="167"/>
    </location>
</feature>
<proteinExistence type="predicted"/>
<protein>
    <submittedName>
        <fullName evidence="2">PaRep2b protein</fullName>
    </submittedName>
</protein>
<dbReference type="EMBL" id="DUJP01000012">
    <property type="protein sequence ID" value="HII46398.1"/>
    <property type="molecule type" value="Genomic_DNA"/>
</dbReference>
<dbReference type="AlphaFoldDB" id="A0A832SH45"/>
<evidence type="ECO:0000313" key="2">
    <source>
        <dbReference type="EMBL" id="HII46398.1"/>
    </source>
</evidence>
<name>A0A832SH45_9CREN</name>
<accession>A0A832SH45</accession>
<organism evidence="2 3">
    <name type="scientific">Pyrobaculum aerophilum</name>
    <dbReference type="NCBI Taxonomy" id="13773"/>
    <lineage>
        <taxon>Archaea</taxon>
        <taxon>Thermoproteota</taxon>
        <taxon>Thermoprotei</taxon>
        <taxon>Thermoproteales</taxon>
        <taxon>Thermoproteaceae</taxon>
        <taxon>Pyrobaculum</taxon>
    </lineage>
</organism>
<reference evidence="2" key="1">
    <citation type="journal article" date="2020" name="bioRxiv">
        <title>A rank-normalized archaeal taxonomy based on genome phylogeny resolves widespread incomplete and uneven classifications.</title>
        <authorList>
            <person name="Rinke C."/>
            <person name="Chuvochina M."/>
            <person name="Mussig A.J."/>
            <person name="Chaumeil P.-A."/>
            <person name="Waite D.W."/>
            <person name="Whitman W.B."/>
            <person name="Parks D.H."/>
            <person name="Hugenholtz P."/>
        </authorList>
    </citation>
    <scope>NUCLEOTIDE SEQUENCE</scope>
    <source>
        <strain evidence="2">UBA8839</strain>
    </source>
</reference>
<comment type="caution">
    <text evidence="2">The sequence shown here is derived from an EMBL/GenBank/DDBJ whole genome shotgun (WGS) entry which is preliminary data.</text>
</comment>
<evidence type="ECO:0000259" key="1">
    <source>
        <dbReference type="Pfam" id="PF07775"/>
    </source>
</evidence>
<dbReference type="InterPro" id="IPR011689">
    <property type="entry name" value="PaRep2b"/>
</dbReference>
<evidence type="ECO:0000313" key="3">
    <source>
        <dbReference type="Proteomes" id="UP000651120"/>
    </source>
</evidence>
<sequence>MRELEDVLKRRHGDDAVNKLIEAFTPAREEGMVELPLPVYDDKGNIIVRVVDLKYEFVKGGQPVSQCAGEDCRLRIIAEYEVGGERKQLKMEWYLAKKREKRGEATATHYFETAWLTVKNDIEAAVLKALTGRAKRGSVDLLADQLDDLRRFKPLKYAVDRWRRGKPIRQQSSLLSINCPSD</sequence>
<gene>
    <name evidence="2" type="ORF">HA333_02780</name>
</gene>
<dbReference type="Pfam" id="PF07775">
    <property type="entry name" value="PaRep2b"/>
    <property type="match status" value="1"/>
</dbReference>
<dbReference type="Proteomes" id="UP000651120">
    <property type="component" value="Unassembled WGS sequence"/>
</dbReference>